<keyword evidence="1" id="KW-1133">Transmembrane helix</keyword>
<evidence type="ECO:0000256" key="1">
    <source>
        <dbReference type="SAM" id="Phobius"/>
    </source>
</evidence>
<comment type="caution">
    <text evidence="2">The sequence shown here is derived from an EMBL/GenBank/DDBJ whole genome shotgun (WGS) entry which is preliminary data.</text>
</comment>
<feature type="transmembrane region" description="Helical" evidence="1">
    <location>
        <begin position="135"/>
        <end position="156"/>
    </location>
</feature>
<sequence>MTGPLLVLSGLAVILLGLSAGIHLCGVAALNPALRALDGPVYLAVKQSTDRYFPALMRPLTLAGIGVLLGLTVLAAIDGRSTVAALDAVGLIAGLVALLGVLRGDLPINLRMADWVGDHLPSDWRTWQARWERWFRLRTVATGVSFLATLAGLVALP</sequence>
<feature type="transmembrane region" description="Helical" evidence="1">
    <location>
        <begin position="83"/>
        <end position="102"/>
    </location>
</feature>
<dbReference type="RefSeq" id="WP_205255735.1">
    <property type="nucleotide sequence ID" value="NZ_BAAAPV010000002.1"/>
</dbReference>
<proteinExistence type="predicted"/>
<name>A0A938YIA8_9ACTN</name>
<accession>A0A938YIA8</accession>
<evidence type="ECO:0000313" key="2">
    <source>
        <dbReference type="EMBL" id="MBM9475629.1"/>
    </source>
</evidence>
<feature type="transmembrane region" description="Helical" evidence="1">
    <location>
        <begin position="55"/>
        <end position="77"/>
    </location>
</feature>
<keyword evidence="1" id="KW-0812">Transmembrane</keyword>
<dbReference type="AlphaFoldDB" id="A0A938YIA8"/>
<keyword evidence="3" id="KW-1185">Reference proteome</keyword>
<gene>
    <name evidence="2" type="ORF">JL107_04130</name>
</gene>
<reference evidence="2" key="1">
    <citation type="submission" date="2021-01" db="EMBL/GenBank/DDBJ databases">
        <title>KCTC 19127 draft genome.</title>
        <authorList>
            <person name="An D."/>
        </authorList>
    </citation>
    <scope>NUCLEOTIDE SEQUENCE</scope>
    <source>
        <strain evidence="2">KCTC 19127</strain>
    </source>
</reference>
<organism evidence="2 3">
    <name type="scientific">Nakamurella flavida</name>
    <dbReference type="NCBI Taxonomy" id="363630"/>
    <lineage>
        <taxon>Bacteria</taxon>
        <taxon>Bacillati</taxon>
        <taxon>Actinomycetota</taxon>
        <taxon>Actinomycetes</taxon>
        <taxon>Nakamurellales</taxon>
        <taxon>Nakamurellaceae</taxon>
        <taxon>Nakamurella</taxon>
    </lineage>
</organism>
<feature type="transmembrane region" description="Helical" evidence="1">
    <location>
        <begin position="6"/>
        <end position="34"/>
    </location>
</feature>
<keyword evidence="1" id="KW-0472">Membrane</keyword>
<dbReference type="Proteomes" id="UP000663801">
    <property type="component" value="Unassembled WGS sequence"/>
</dbReference>
<evidence type="ECO:0008006" key="4">
    <source>
        <dbReference type="Google" id="ProtNLM"/>
    </source>
</evidence>
<evidence type="ECO:0000313" key="3">
    <source>
        <dbReference type="Proteomes" id="UP000663801"/>
    </source>
</evidence>
<protein>
    <recommendedName>
        <fullName evidence="4">DUF1772 domain-containing protein</fullName>
    </recommendedName>
</protein>
<dbReference type="EMBL" id="JAERWL010000005">
    <property type="protein sequence ID" value="MBM9475629.1"/>
    <property type="molecule type" value="Genomic_DNA"/>
</dbReference>